<sequence length="91" mass="10301">MKKRIYVLVLMHMFGQDLKKINLKLPNNPGAIFKNIPLKNLNGTTGALVTIQLQQYSNPNLALPKVIPVLVHQLINTNNWKSICYGVKIIH</sequence>
<reference evidence="1 2" key="2">
    <citation type="submission" date="2018-11" db="EMBL/GenBank/DDBJ databases">
        <authorList>
            <consortium name="Pathogen Informatics"/>
        </authorList>
    </citation>
    <scope>NUCLEOTIDE SEQUENCE [LARGE SCALE GENOMIC DNA]</scope>
</reference>
<dbReference type="AlphaFoldDB" id="A0A0N4TJX4"/>
<proteinExistence type="predicted"/>
<evidence type="ECO:0000313" key="3">
    <source>
        <dbReference type="WBParaSite" id="BPAG_0000861801-mRNA-1"/>
    </source>
</evidence>
<organism evidence="3">
    <name type="scientific">Brugia pahangi</name>
    <name type="common">Filarial nematode worm</name>
    <dbReference type="NCBI Taxonomy" id="6280"/>
    <lineage>
        <taxon>Eukaryota</taxon>
        <taxon>Metazoa</taxon>
        <taxon>Ecdysozoa</taxon>
        <taxon>Nematoda</taxon>
        <taxon>Chromadorea</taxon>
        <taxon>Rhabditida</taxon>
        <taxon>Spirurina</taxon>
        <taxon>Spiruromorpha</taxon>
        <taxon>Filarioidea</taxon>
        <taxon>Onchocercidae</taxon>
        <taxon>Brugia</taxon>
    </lineage>
</organism>
<name>A0A0N4TJX4_BRUPA</name>
<evidence type="ECO:0000313" key="2">
    <source>
        <dbReference type="Proteomes" id="UP000278627"/>
    </source>
</evidence>
<accession>A0A0N4TJX4</accession>
<dbReference type="EMBL" id="UZAD01013136">
    <property type="protein sequence ID" value="VDN89766.1"/>
    <property type="molecule type" value="Genomic_DNA"/>
</dbReference>
<protein>
    <submittedName>
        <fullName evidence="1 3">Uncharacterized protein</fullName>
    </submittedName>
</protein>
<reference evidence="3" key="1">
    <citation type="submission" date="2017-02" db="UniProtKB">
        <authorList>
            <consortium name="WormBaseParasite"/>
        </authorList>
    </citation>
    <scope>IDENTIFICATION</scope>
</reference>
<dbReference type="WBParaSite" id="BPAG_0000861801-mRNA-1">
    <property type="protein sequence ID" value="BPAG_0000861801-mRNA-1"/>
    <property type="gene ID" value="BPAG_0000861801"/>
</dbReference>
<dbReference type="Proteomes" id="UP000278627">
    <property type="component" value="Unassembled WGS sequence"/>
</dbReference>
<evidence type="ECO:0000313" key="1">
    <source>
        <dbReference type="EMBL" id="VDN89766.1"/>
    </source>
</evidence>
<gene>
    <name evidence="1" type="ORF">BPAG_LOCUS8580</name>
</gene>
<keyword evidence="2" id="KW-1185">Reference proteome</keyword>